<evidence type="ECO:0000256" key="3">
    <source>
        <dbReference type="ARBA" id="ARBA00022692"/>
    </source>
</evidence>
<evidence type="ECO:0000256" key="4">
    <source>
        <dbReference type="ARBA" id="ARBA00022989"/>
    </source>
</evidence>
<feature type="transmembrane region" description="Helical" evidence="6">
    <location>
        <begin position="76"/>
        <end position="95"/>
    </location>
</feature>
<gene>
    <name evidence="7" type="ORF">RSO01_45390</name>
</gene>
<comment type="subcellular location">
    <subcellularLocation>
        <location evidence="1">Cell membrane</location>
        <topology evidence="1">Multi-pass membrane protein</topology>
    </subcellularLocation>
</comment>
<dbReference type="PANTHER" id="PTHR30482">
    <property type="entry name" value="HIGH-AFFINITY BRANCHED-CHAIN AMINO ACID TRANSPORT SYSTEM PERMEASE"/>
    <property type="match status" value="1"/>
</dbReference>
<evidence type="ECO:0000256" key="5">
    <source>
        <dbReference type="ARBA" id="ARBA00023136"/>
    </source>
</evidence>
<evidence type="ECO:0000313" key="8">
    <source>
        <dbReference type="Proteomes" id="UP000321058"/>
    </source>
</evidence>
<name>A0A512NEK4_9HYPH</name>
<keyword evidence="2" id="KW-1003">Cell membrane</keyword>
<dbReference type="Proteomes" id="UP000321058">
    <property type="component" value="Unassembled WGS sequence"/>
</dbReference>
<dbReference type="OrthoDB" id="9814461at2"/>
<evidence type="ECO:0000313" key="7">
    <source>
        <dbReference type="EMBL" id="GEP57373.1"/>
    </source>
</evidence>
<evidence type="ECO:0000256" key="1">
    <source>
        <dbReference type="ARBA" id="ARBA00004651"/>
    </source>
</evidence>
<dbReference type="CDD" id="cd06581">
    <property type="entry name" value="TM_PBP1_LivM_like"/>
    <property type="match status" value="1"/>
</dbReference>
<dbReference type="AlphaFoldDB" id="A0A512NEK4"/>
<keyword evidence="3 6" id="KW-0812">Transmembrane</keyword>
<organism evidence="7 8">
    <name type="scientific">Reyranella soli</name>
    <dbReference type="NCBI Taxonomy" id="1230389"/>
    <lineage>
        <taxon>Bacteria</taxon>
        <taxon>Pseudomonadati</taxon>
        <taxon>Pseudomonadota</taxon>
        <taxon>Alphaproteobacteria</taxon>
        <taxon>Hyphomicrobiales</taxon>
        <taxon>Reyranellaceae</taxon>
        <taxon>Reyranella</taxon>
    </lineage>
</organism>
<protein>
    <submittedName>
        <fullName evidence="7">Branched-chain amino acid ABC transporter permease</fullName>
    </submittedName>
</protein>
<feature type="transmembrane region" description="Helical" evidence="6">
    <location>
        <begin position="240"/>
        <end position="265"/>
    </location>
</feature>
<sequence>MRTVWTMGFVAAAALSFCFPDFIVFRFTQALIWAIALLGLVLLCGVSGQFSFAQAALFGVGGYSAAMIGTHTPLSVYWGLPAALLMGYAAGWGLGRIAGGHSLWTQALVTYAFAIAFPQLLRWRLIEQWTGGVQGLYLDFPTPPGGISADRWNFMMALVLLAAGVWLAGNMIASRSGRALMAARDNDLAAAAQGIRVIQVRATISGIAGAYLALAGCLASYQYGYVGPTGYSFAMSVQMLFGLVIGGMYSPVGAIVGGLFLQFFPDLIAGLGKGLSGLLYAVLLIGGMVLMPRGIVGALMHLPRLTGTAGRGKASWTLYGRRRS</sequence>
<dbReference type="RefSeq" id="WP_147151746.1">
    <property type="nucleotide sequence ID" value="NZ_BKAJ01000078.1"/>
</dbReference>
<keyword evidence="4 6" id="KW-1133">Transmembrane helix</keyword>
<dbReference type="InterPro" id="IPR001851">
    <property type="entry name" value="ABC_transp_permease"/>
</dbReference>
<evidence type="ECO:0000256" key="6">
    <source>
        <dbReference type="SAM" id="Phobius"/>
    </source>
</evidence>
<keyword evidence="8" id="KW-1185">Reference proteome</keyword>
<feature type="transmembrane region" description="Helical" evidence="6">
    <location>
        <begin position="277"/>
        <end position="296"/>
    </location>
</feature>
<dbReference type="GO" id="GO:0015658">
    <property type="term" value="F:branched-chain amino acid transmembrane transporter activity"/>
    <property type="evidence" value="ECO:0007669"/>
    <property type="project" value="InterPro"/>
</dbReference>
<keyword evidence="5 6" id="KW-0472">Membrane</keyword>
<dbReference type="InterPro" id="IPR043428">
    <property type="entry name" value="LivM-like"/>
</dbReference>
<comment type="caution">
    <text evidence="7">The sequence shown here is derived from an EMBL/GenBank/DDBJ whole genome shotgun (WGS) entry which is preliminary data.</text>
</comment>
<dbReference type="GO" id="GO:0005886">
    <property type="term" value="C:plasma membrane"/>
    <property type="evidence" value="ECO:0007669"/>
    <property type="project" value="UniProtKB-SubCell"/>
</dbReference>
<feature type="transmembrane region" description="Helical" evidence="6">
    <location>
        <begin position="102"/>
        <end position="121"/>
    </location>
</feature>
<evidence type="ECO:0000256" key="2">
    <source>
        <dbReference type="ARBA" id="ARBA00022475"/>
    </source>
</evidence>
<proteinExistence type="predicted"/>
<dbReference type="Pfam" id="PF02653">
    <property type="entry name" value="BPD_transp_2"/>
    <property type="match status" value="1"/>
</dbReference>
<reference evidence="7 8" key="1">
    <citation type="submission" date="2019-07" db="EMBL/GenBank/DDBJ databases">
        <title>Whole genome shotgun sequence of Reyranella soli NBRC 108950.</title>
        <authorList>
            <person name="Hosoyama A."/>
            <person name="Uohara A."/>
            <person name="Ohji S."/>
            <person name="Ichikawa N."/>
        </authorList>
    </citation>
    <scope>NUCLEOTIDE SEQUENCE [LARGE SCALE GENOMIC DNA]</scope>
    <source>
        <strain evidence="7 8">NBRC 108950</strain>
    </source>
</reference>
<feature type="transmembrane region" description="Helical" evidence="6">
    <location>
        <begin position="30"/>
        <end position="46"/>
    </location>
</feature>
<accession>A0A512NEK4</accession>
<dbReference type="EMBL" id="BKAJ01000078">
    <property type="protein sequence ID" value="GEP57373.1"/>
    <property type="molecule type" value="Genomic_DNA"/>
</dbReference>
<feature type="transmembrane region" description="Helical" evidence="6">
    <location>
        <begin position="152"/>
        <end position="173"/>
    </location>
</feature>
<dbReference type="PANTHER" id="PTHR30482:SF20">
    <property type="entry name" value="HIGH-AFFINITY BRANCHED-CHAIN AMINO ACID TRANSPORT SYSTEM PERMEASE PROTEIN LIVM"/>
    <property type="match status" value="1"/>
</dbReference>